<protein>
    <submittedName>
        <fullName evidence="1">Lysosomal acid phosphatase</fullName>
    </submittedName>
</protein>
<proteinExistence type="predicted"/>
<dbReference type="AlphaFoldDB" id="A0A0A9Y496"/>
<evidence type="ECO:0000313" key="1">
    <source>
        <dbReference type="EMBL" id="JAG24350.1"/>
    </source>
</evidence>
<feature type="non-terminal residue" evidence="1">
    <location>
        <position position="145"/>
    </location>
</feature>
<sequence length="145" mass="16227">AGLTTARGEAEIFEKGVQLRNQFKGFAERLDPSRDVIVSSTAPDRSLKSAIVLYSGMFHYQHISSNDVHQAFRFDEVGLPVAVISRVNTIPDYGILLEAFSNLEQQLMANNDSLYSDSKSYIHELFEMNVLDESAVDHPFDLTEA</sequence>
<dbReference type="EMBL" id="GBHO01019254">
    <property type="protein sequence ID" value="JAG24350.1"/>
    <property type="molecule type" value="Transcribed_RNA"/>
</dbReference>
<organism evidence="1">
    <name type="scientific">Lygus hesperus</name>
    <name type="common">Western plant bug</name>
    <dbReference type="NCBI Taxonomy" id="30085"/>
    <lineage>
        <taxon>Eukaryota</taxon>
        <taxon>Metazoa</taxon>
        <taxon>Ecdysozoa</taxon>
        <taxon>Arthropoda</taxon>
        <taxon>Hexapoda</taxon>
        <taxon>Insecta</taxon>
        <taxon>Pterygota</taxon>
        <taxon>Neoptera</taxon>
        <taxon>Paraneoptera</taxon>
        <taxon>Hemiptera</taxon>
        <taxon>Heteroptera</taxon>
        <taxon>Panheteroptera</taxon>
        <taxon>Cimicomorpha</taxon>
        <taxon>Miridae</taxon>
        <taxon>Mirini</taxon>
        <taxon>Lygus</taxon>
    </lineage>
</organism>
<dbReference type="InterPro" id="IPR029033">
    <property type="entry name" value="His_PPase_superfam"/>
</dbReference>
<dbReference type="SUPFAM" id="SSF53254">
    <property type="entry name" value="Phosphoglycerate mutase-like"/>
    <property type="match status" value="1"/>
</dbReference>
<accession>A0A0A9Y496</accession>
<reference evidence="1" key="2">
    <citation type="submission" date="2014-07" db="EMBL/GenBank/DDBJ databases">
        <authorList>
            <person name="Hull J."/>
        </authorList>
    </citation>
    <scope>NUCLEOTIDE SEQUENCE</scope>
</reference>
<feature type="non-terminal residue" evidence="1">
    <location>
        <position position="1"/>
    </location>
</feature>
<gene>
    <name evidence="1" type="primary">Acp2</name>
    <name evidence="1" type="ORF">CM83_105685</name>
</gene>
<dbReference type="InterPro" id="IPR000560">
    <property type="entry name" value="His_Pase_clade-2"/>
</dbReference>
<name>A0A0A9Y496_LYGHE</name>
<dbReference type="Gene3D" id="3.40.50.1240">
    <property type="entry name" value="Phosphoglycerate mutase-like"/>
    <property type="match status" value="1"/>
</dbReference>
<dbReference type="Pfam" id="PF00328">
    <property type="entry name" value="His_Phos_2"/>
    <property type="match status" value="1"/>
</dbReference>
<reference evidence="1" key="1">
    <citation type="journal article" date="2014" name="PLoS ONE">
        <title>Transcriptome-Based Identification of ABC Transporters in the Western Tarnished Plant Bug Lygus hesperus.</title>
        <authorList>
            <person name="Hull J.J."/>
            <person name="Chaney K."/>
            <person name="Geib S.M."/>
            <person name="Fabrick J.A."/>
            <person name="Brent C.S."/>
            <person name="Walsh D."/>
            <person name="Lavine L.C."/>
        </authorList>
    </citation>
    <scope>NUCLEOTIDE SEQUENCE</scope>
</reference>
<dbReference type="GO" id="GO:0016791">
    <property type="term" value="F:phosphatase activity"/>
    <property type="evidence" value="ECO:0007669"/>
    <property type="project" value="UniProtKB-ARBA"/>
</dbReference>